<evidence type="ECO:0000259" key="3">
    <source>
        <dbReference type="Pfam" id="PF13962"/>
    </source>
</evidence>
<organism evidence="4 5">
    <name type="scientific">Morella rubra</name>
    <name type="common">Chinese bayberry</name>
    <dbReference type="NCBI Taxonomy" id="262757"/>
    <lineage>
        <taxon>Eukaryota</taxon>
        <taxon>Viridiplantae</taxon>
        <taxon>Streptophyta</taxon>
        <taxon>Embryophyta</taxon>
        <taxon>Tracheophyta</taxon>
        <taxon>Spermatophyta</taxon>
        <taxon>Magnoliopsida</taxon>
        <taxon>eudicotyledons</taxon>
        <taxon>Gunneridae</taxon>
        <taxon>Pentapetalae</taxon>
        <taxon>rosids</taxon>
        <taxon>fabids</taxon>
        <taxon>Fagales</taxon>
        <taxon>Myricaceae</taxon>
        <taxon>Morella</taxon>
    </lineage>
</organism>
<dbReference type="Pfam" id="PF13962">
    <property type="entry name" value="PGG"/>
    <property type="match status" value="1"/>
</dbReference>
<gene>
    <name evidence="4" type="ORF">CJ030_MR1G017409</name>
</gene>
<protein>
    <recommendedName>
        <fullName evidence="3">PGG domain-containing protein</fullName>
    </recommendedName>
</protein>
<feature type="coiled-coil region" evidence="1">
    <location>
        <begin position="1"/>
        <end position="36"/>
    </location>
</feature>
<dbReference type="OrthoDB" id="10040922at2759"/>
<keyword evidence="5" id="KW-1185">Reference proteome</keyword>
<feature type="transmembrane region" description="Helical" evidence="2">
    <location>
        <begin position="81"/>
        <end position="106"/>
    </location>
</feature>
<keyword evidence="2" id="KW-1133">Transmembrane helix</keyword>
<reference evidence="4 5" key="1">
    <citation type="journal article" date="2019" name="Plant Biotechnol. J.">
        <title>The red bayberry genome and genetic basis of sex determination.</title>
        <authorList>
            <person name="Jia H.M."/>
            <person name="Jia H.J."/>
            <person name="Cai Q.L."/>
            <person name="Wang Y."/>
            <person name="Zhao H.B."/>
            <person name="Yang W.F."/>
            <person name="Wang G.Y."/>
            <person name="Li Y.H."/>
            <person name="Zhan D.L."/>
            <person name="Shen Y.T."/>
            <person name="Niu Q.F."/>
            <person name="Chang L."/>
            <person name="Qiu J."/>
            <person name="Zhao L."/>
            <person name="Xie H.B."/>
            <person name="Fu W.Y."/>
            <person name="Jin J."/>
            <person name="Li X.W."/>
            <person name="Jiao Y."/>
            <person name="Zhou C.C."/>
            <person name="Tu T."/>
            <person name="Chai C.Y."/>
            <person name="Gao J.L."/>
            <person name="Fan L.J."/>
            <person name="van de Weg E."/>
            <person name="Wang J.Y."/>
            <person name="Gao Z.S."/>
        </authorList>
    </citation>
    <scope>NUCLEOTIDE SEQUENCE [LARGE SCALE GENOMIC DNA]</scope>
    <source>
        <tissue evidence="4">Leaves</tissue>
    </source>
</reference>
<dbReference type="Proteomes" id="UP000516437">
    <property type="component" value="Chromosome 1"/>
</dbReference>
<dbReference type="AlphaFoldDB" id="A0A6A1WY69"/>
<comment type="caution">
    <text evidence="4">The sequence shown here is derived from an EMBL/GenBank/DDBJ whole genome shotgun (WGS) entry which is preliminary data.</text>
</comment>
<feature type="domain" description="PGG" evidence="3">
    <location>
        <begin position="33"/>
        <end position="91"/>
    </location>
</feature>
<proteinExistence type="predicted"/>
<evidence type="ECO:0000256" key="1">
    <source>
        <dbReference type="SAM" id="Coils"/>
    </source>
</evidence>
<evidence type="ECO:0000313" key="4">
    <source>
        <dbReference type="EMBL" id="KAB1227580.1"/>
    </source>
</evidence>
<sequence>MDALQRVKDAMLEETKKAEKMKEEAVEKEKREYTEKAAGAHLVVAALITIVTFIAGITITGGFQSGDDSHPDSAVLMRSTVFRAFVVSNELYIHVVVYLCCSYPLICARAT</sequence>
<feature type="transmembrane region" description="Helical" evidence="2">
    <location>
        <begin position="38"/>
        <end position="61"/>
    </location>
</feature>
<name>A0A6A1WY69_9ROSI</name>
<dbReference type="EMBL" id="RXIC02000019">
    <property type="protein sequence ID" value="KAB1227580.1"/>
    <property type="molecule type" value="Genomic_DNA"/>
</dbReference>
<dbReference type="InterPro" id="IPR026961">
    <property type="entry name" value="PGG_dom"/>
</dbReference>
<keyword evidence="1" id="KW-0175">Coiled coil</keyword>
<keyword evidence="2" id="KW-0472">Membrane</keyword>
<evidence type="ECO:0000313" key="5">
    <source>
        <dbReference type="Proteomes" id="UP000516437"/>
    </source>
</evidence>
<accession>A0A6A1WY69</accession>
<evidence type="ECO:0000256" key="2">
    <source>
        <dbReference type="SAM" id="Phobius"/>
    </source>
</evidence>
<keyword evidence="2" id="KW-0812">Transmembrane</keyword>